<name>N4W987_9BACI</name>
<dbReference type="GO" id="GO:0016151">
    <property type="term" value="F:nickel cation binding"/>
    <property type="evidence" value="ECO:0007669"/>
    <property type="project" value="InterPro"/>
</dbReference>
<accession>N4W987</accession>
<dbReference type="eggNOG" id="COG0829">
    <property type="taxonomic scope" value="Bacteria"/>
</dbReference>
<dbReference type="AlphaFoldDB" id="N4W987"/>
<dbReference type="Pfam" id="PF01774">
    <property type="entry name" value="UreD"/>
    <property type="match status" value="1"/>
</dbReference>
<keyword evidence="3" id="KW-1185">Reference proteome</keyword>
<keyword evidence="1" id="KW-0143">Chaperone</keyword>
<dbReference type="InterPro" id="IPR002669">
    <property type="entry name" value="UreD"/>
</dbReference>
<organism evidence="2 3">
    <name type="scientific">Gracilibacillus halophilus YIM-C55.5</name>
    <dbReference type="NCBI Taxonomy" id="1308866"/>
    <lineage>
        <taxon>Bacteria</taxon>
        <taxon>Bacillati</taxon>
        <taxon>Bacillota</taxon>
        <taxon>Bacilli</taxon>
        <taxon>Bacillales</taxon>
        <taxon>Bacillaceae</taxon>
        <taxon>Gracilibacillus</taxon>
    </lineage>
</organism>
<evidence type="ECO:0000313" key="3">
    <source>
        <dbReference type="Proteomes" id="UP000012283"/>
    </source>
</evidence>
<proteinExistence type="predicted"/>
<protein>
    <submittedName>
        <fullName evidence="2">Urease accessory protein</fullName>
    </submittedName>
</protein>
<dbReference type="RefSeq" id="WP_003468374.1">
    <property type="nucleotide sequence ID" value="NZ_APML01000029.1"/>
</dbReference>
<evidence type="ECO:0000313" key="2">
    <source>
        <dbReference type="EMBL" id="ENH96848.1"/>
    </source>
</evidence>
<evidence type="ECO:0000256" key="1">
    <source>
        <dbReference type="ARBA" id="ARBA00023186"/>
    </source>
</evidence>
<dbReference type="Proteomes" id="UP000012283">
    <property type="component" value="Unassembled WGS sequence"/>
</dbReference>
<dbReference type="OrthoDB" id="5328682at2"/>
<reference evidence="2 3" key="1">
    <citation type="submission" date="2013-03" db="EMBL/GenBank/DDBJ databases">
        <title>Draft genome sequence of Gracibacillus halophilus YIM-C55.5, a moderately halophilic and thermophilic organism from the Xiaochaidamu salt lake.</title>
        <authorList>
            <person name="Sugumar T."/>
            <person name="Polireddy D.R."/>
            <person name="Antony A."/>
            <person name="Madhava Y.R."/>
            <person name="Sivakumar N."/>
        </authorList>
    </citation>
    <scope>NUCLEOTIDE SEQUENCE [LARGE SCALE GENOMIC DNA]</scope>
    <source>
        <strain evidence="2 3">YIM-C55.5</strain>
    </source>
</reference>
<dbReference type="STRING" id="1308866.J416_08664"/>
<comment type="caution">
    <text evidence="2">The sequence shown here is derived from an EMBL/GenBank/DDBJ whole genome shotgun (WGS) entry which is preliminary data.</text>
</comment>
<sequence length="251" mass="29685">MTERTIKARFQKVNVHDYEDEAPLKLQKTDKSHRVFSNYQISGLEDHEQSNRADLLVKKGTNIVVGPEDVLQLQPEQSHQLDMFVEVEEEALLIWNKQEIIPAKGSQYQQTSKIQLHQDAELIWGEIYHFDHDTFTSLSSSMEIWVDEECLVFDPFQFFPKSEVNHHYGMTETFPYVASMWYITPHPPFDEWDVQQRLSQAKHHRAGMTDLDGQGILIRWLSTDLSLLRKEMDDVFQFFDQQITDIRKWRI</sequence>
<dbReference type="EMBL" id="APML01000029">
    <property type="protein sequence ID" value="ENH96848.1"/>
    <property type="molecule type" value="Genomic_DNA"/>
</dbReference>
<dbReference type="PATRIC" id="fig|1308866.3.peg.1755"/>
<gene>
    <name evidence="2" type="ORF">J416_08664</name>
</gene>